<dbReference type="InterPro" id="IPR010982">
    <property type="entry name" value="Lambda_DNA-bd_dom_sf"/>
</dbReference>
<organism evidence="3 4">
    <name type="scientific">Streptomyces physcomitrii</name>
    <dbReference type="NCBI Taxonomy" id="2724184"/>
    <lineage>
        <taxon>Bacteria</taxon>
        <taxon>Bacillati</taxon>
        <taxon>Actinomycetota</taxon>
        <taxon>Actinomycetes</taxon>
        <taxon>Kitasatosporales</taxon>
        <taxon>Streptomycetaceae</taxon>
        <taxon>Streptomyces</taxon>
    </lineage>
</organism>
<dbReference type="Gene3D" id="1.10.260.40">
    <property type="entry name" value="lambda repressor-like DNA-binding domains"/>
    <property type="match status" value="1"/>
</dbReference>
<dbReference type="EMBL" id="JAAWWP010000001">
    <property type="protein sequence ID" value="NKI40120.1"/>
    <property type="molecule type" value="Genomic_DNA"/>
</dbReference>
<dbReference type="SUPFAM" id="SSF48452">
    <property type="entry name" value="TPR-like"/>
    <property type="match status" value="1"/>
</dbReference>
<keyword evidence="1" id="KW-0238">DNA-binding</keyword>
<accession>A0ABX1GYB7</accession>
<dbReference type="Proteomes" id="UP000772196">
    <property type="component" value="Unassembled WGS sequence"/>
</dbReference>
<proteinExistence type="predicted"/>
<evidence type="ECO:0000256" key="1">
    <source>
        <dbReference type="ARBA" id="ARBA00023125"/>
    </source>
</evidence>
<dbReference type="PANTHER" id="PTHR46797">
    <property type="entry name" value="HTH-TYPE TRANSCRIPTIONAL REGULATOR"/>
    <property type="match status" value="1"/>
</dbReference>
<dbReference type="SMART" id="SM00530">
    <property type="entry name" value="HTH_XRE"/>
    <property type="match status" value="1"/>
</dbReference>
<reference evidence="3 4" key="1">
    <citation type="submission" date="2020-04" db="EMBL/GenBank/DDBJ databases">
        <title>Phylogenetic Diversity and Antibacterial Activity against Ralstonia solanacearum of Endophytic Actinomycete Isolated from Moss.</title>
        <authorList>
            <person name="Zhuang X."/>
        </authorList>
    </citation>
    <scope>NUCLEOTIDE SEQUENCE [LARGE SCALE GENOMIC DNA]</scope>
    <source>
        <strain evidence="3 4">LD120</strain>
    </source>
</reference>
<gene>
    <name evidence="3" type="ORF">HFV08_02395</name>
</gene>
<evidence type="ECO:0000259" key="2">
    <source>
        <dbReference type="PROSITE" id="PS50943"/>
    </source>
</evidence>
<dbReference type="InterPro" id="IPR050807">
    <property type="entry name" value="TransReg_Diox_bact_type"/>
</dbReference>
<dbReference type="PROSITE" id="PS50943">
    <property type="entry name" value="HTH_CROC1"/>
    <property type="match status" value="1"/>
</dbReference>
<evidence type="ECO:0000313" key="4">
    <source>
        <dbReference type="Proteomes" id="UP000772196"/>
    </source>
</evidence>
<dbReference type="SUPFAM" id="SSF47413">
    <property type="entry name" value="lambda repressor-like DNA-binding domains"/>
    <property type="match status" value="1"/>
</dbReference>
<dbReference type="RefSeq" id="WP_168535281.1">
    <property type="nucleotide sequence ID" value="NZ_JAAWWP010000001.1"/>
</dbReference>
<evidence type="ECO:0000313" key="3">
    <source>
        <dbReference type="EMBL" id="NKI40120.1"/>
    </source>
</evidence>
<dbReference type="InterPro" id="IPR011990">
    <property type="entry name" value="TPR-like_helical_dom_sf"/>
</dbReference>
<name>A0ABX1GYB7_9ACTN</name>
<dbReference type="InterPro" id="IPR001387">
    <property type="entry name" value="Cro/C1-type_HTH"/>
</dbReference>
<sequence length="417" mass="44995">MATVKQPEFGRRLKQLRLDRGVKQTELAGRQVSASYVSRLEAGNRLPSAQALHHLASRLGTTVEELIGDDGAADAERQDFEAAICGLLAQAATALREGDHHRVVEMLEPHAVPHEGDGSVWRWHLLWTLADAYGRMRALPERVRTLRQLLSVIAHWDEDSVHATVLTQLSRDERALGRIDAALEAGEQAVVAARQAPAPVRARALMALIAAETEAGATARAGERVPGLLGLTDAIAAKTAAQAYWTCAGVRVRQGRADEGDQLMQRALATLDSHDDLAEWARLRMAAGALRLRCGRSDGVQEWIDEAATALRLVGGPAQLASLLALTARLHGAEGRFEEARRAAAEAEETGLLSFQDLLRTRLLRAQYLSRLGEPVVARHLMHGVAVEAEEAGCLDLAAEAWKSLATALGETDPATS</sequence>
<dbReference type="CDD" id="cd00093">
    <property type="entry name" value="HTH_XRE"/>
    <property type="match status" value="1"/>
</dbReference>
<feature type="domain" description="HTH cro/C1-type" evidence="2">
    <location>
        <begin position="13"/>
        <end position="66"/>
    </location>
</feature>
<protein>
    <submittedName>
        <fullName evidence="3">Helix-turn-helix transcriptional regulator</fullName>
    </submittedName>
</protein>
<keyword evidence="4" id="KW-1185">Reference proteome</keyword>
<comment type="caution">
    <text evidence="3">The sequence shown here is derived from an EMBL/GenBank/DDBJ whole genome shotgun (WGS) entry which is preliminary data.</text>
</comment>
<dbReference type="PANTHER" id="PTHR46797:SF1">
    <property type="entry name" value="METHYLPHOSPHONATE SYNTHASE"/>
    <property type="match status" value="1"/>
</dbReference>
<dbReference type="Pfam" id="PF13560">
    <property type="entry name" value="HTH_31"/>
    <property type="match status" value="1"/>
</dbReference>
<dbReference type="Gene3D" id="1.25.40.10">
    <property type="entry name" value="Tetratricopeptide repeat domain"/>
    <property type="match status" value="1"/>
</dbReference>